<evidence type="ECO:0000313" key="2">
    <source>
        <dbReference type="Proteomes" id="UP000185003"/>
    </source>
</evidence>
<proteinExistence type="predicted"/>
<name>A0A1N6HHP6_9BACT</name>
<keyword evidence="2" id="KW-1185">Reference proteome</keyword>
<accession>A0A1N6HHP6</accession>
<dbReference type="AlphaFoldDB" id="A0A1N6HHP6"/>
<dbReference type="EMBL" id="FSRA01000001">
    <property type="protein sequence ID" value="SIO19290.1"/>
    <property type="molecule type" value="Genomic_DNA"/>
</dbReference>
<reference evidence="1 2" key="1">
    <citation type="submission" date="2016-11" db="EMBL/GenBank/DDBJ databases">
        <authorList>
            <person name="Jaros S."/>
            <person name="Januszkiewicz K."/>
            <person name="Wedrychowicz H."/>
        </authorList>
    </citation>
    <scope>NUCLEOTIDE SEQUENCE [LARGE SCALE GENOMIC DNA]</scope>
    <source>
        <strain evidence="1 2">DSM 24787</strain>
    </source>
</reference>
<organism evidence="1 2">
    <name type="scientific">Chitinophaga niabensis</name>
    <dbReference type="NCBI Taxonomy" id="536979"/>
    <lineage>
        <taxon>Bacteria</taxon>
        <taxon>Pseudomonadati</taxon>
        <taxon>Bacteroidota</taxon>
        <taxon>Chitinophagia</taxon>
        <taxon>Chitinophagales</taxon>
        <taxon>Chitinophagaceae</taxon>
        <taxon>Chitinophaga</taxon>
    </lineage>
</organism>
<evidence type="ECO:0000313" key="1">
    <source>
        <dbReference type="EMBL" id="SIO19290.1"/>
    </source>
</evidence>
<dbReference type="Proteomes" id="UP000185003">
    <property type="component" value="Unassembled WGS sequence"/>
</dbReference>
<gene>
    <name evidence="1" type="ORF">SAMN04488055_3386</name>
</gene>
<protein>
    <submittedName>
        <fullName evidence="1">Uncharacterized protein</fullName>
    </submittedName>
</protein>
<sequence>MVDVWYGEVFNVTNKRNIPFKGDIKSVISPFTIRRRESTLQKLYKLEYE</sequence>